<evidence type="ECO:0000313" key="3">
    <source>
        <dbReference type="Proteomes" id="UP000011599"/>
    </source>
</evidence>
<dbReference type="eggNOG" id="arCOG02751">
    <property type="taxonomic scope" value="Archaea"/>
</dbReference>
<dbReference type="EMBL" id="AOHW01000006">
    <property type="protein sequence ID" value="ELY45777.1"/>
    <property type="molecule type" value="Genomic_DNA"/>
</dbReference>
<evidence type="ECO:0000313" key="2">
    <source>
        <dbReference type="EMBL" id="ELY45777.1"/>
    </source>
</evidence>
<reference evidence="2 3" key="1">
    <citation type="journal article" date="2014" name="PLoS Genet.">
        <title>Phylogenetically driven sequencing of extremely halophilic archaea reveals strategies for static and dynamic osmo-response.</title>
        <authorList>
            <person name="Becker E.A."/>
            <person name="Seitzer P.M."/>
            <person name="Tritt A."/>
            <person name="Larsen D."/>
            <person name="Krusor M."/>
            <person name="Yao A.I."/>
            <person name="Wu D."/>
            <person name="Madern D."/>
            <person name="Eisen J.A."/>
            <person name="Darling A.E."/>
            <person name="Facciotti M.T."/>
        </authorList>
    </citation>
    <scope>NUCLEOTIDE SEQUENCE [LARGE SCALE GENOMIC DNA]</scope>
    <source>
        <strain evidence="2 3">GA33</strain>
    </source>
</reference>
<name>L9W8U2_9EURY</name>
<dbReference type="AlphaFoldDB" id="L9W8U2"/>
<accession>L9W8U2</accession>
<comment type="caution">
    <text evidence="2">The sequence shown here is derived from an EMBL/GenBank/DDBJ whole genome shotgun (WGS) entry which is preliminary data.</text>
</comment>
<dbReference type="OrthoDB" id="212181at2157"/>
<gene>
    <name evidence="2" type="ORF">C496_02507</name>
</gene>
<dbReference type="NCBIfam" id="NF033579">
    <property type="entry name" value="transpos_IS5_2"/>
    <property type="match status" value="1"/>
</dbReference>
<dbReference type="GO" id="GO:0003677">
    <property type="term" value="F:DNA binding"/>
    <property type="evidence" value="ECO:0007669"/>
    <property type="project" value="InterPro"/>
</dbReference>
<dbReference type="InterPro" id="IPR053520">
    <property type="entry name" value="Transposase_Tn903"/>
</dbReference>
<dbReference type="InterPro" id="IPR002559">
    <property type="entry name" value="Transposase_11"/>
</dbReference>
<dbReference type="RefSeq" id="WP_006088211.1">
    <property type="nucleotide sequence ID" value="NZ_AOHW01000006.1"/>
</dbReference>
<sequence length="286" mass="32650">MKRDGVFVSSKLARFTSRVVSLAQKVVAGAPEPAVQKGNGGYADWVIVAIHGLREYLDHPYRRLLDVLHEMHGIVAKLGLEVSELPDFSTVCARMQQLQMPIWRVLLRLSAELHDIGEIQAIDATGMDRVAASQHYANKTNYTFKAVKTTVLIDCKTSAILDIHCSMKQPHDTQIGWQVLQRNLDRVTKLTADKGYDWWLFRHKLRAEGVTPVIKHREFGWTGVANNVLLDDETYHQRSTVESTFFALRRKYGEIVRARTWFGQFRELVLKCAIRNIELALDRSHA</sequence>
<organism evidence="2 3">
    <name type="scientific">Natronorubrum tibetense GA33</name>
    <dbReference type="NCBI Taxonomy" id="1114856"/>
    <lineage>
        <taxon>Archaea</taxon>
        <taxon>Methanobacteriati</taxon>
        <taxon>Methanobacteriota</taxon>
        <taxon>Stenosarchaea group</taxon>
        <taxon>Halobacteria</taxon>
        <taxon>Halobacteriales</taxon>
        <taxon>Natrialbaceae</taxon>
        <taxon>Natronorubrum</taxon>
    </lineage>
</organism>
<proteinExistence type="predicted"/>
<dbReference type="Proteomes" id="UP000011599">
    <property type="component" value="Unassembled WGS sequence"/>
</dbReference>
<dbReference type="GO" id="GO:0004803">
    <property type="term" value="F:transposase activity"/>
    <property type="evidence" value="ECO:0007669"/>
    <property type="project" value="InterPro"/>
</dbReference>
<dbReference type="PATRIC" id="fig|1114856.3.peg.521"/>
<evidence type="ECO:0000259" key="1">
    <source>
        <dbReference type="Pfam" id="PF01609"/>
    </source>
</evidence>
<dbReference type="GO" id="GO:0006313">
    <property type="term" value="P:DNA transposition"/>
    <property type="evidence" value="ECO:0007669"/>
    <property type="project" value="InterPro"/>
</dbReference>
<dbReference type="Pfam" id="PF01609">
    <property type="entry name" value="DDE_Tnp_1"/>
    <property type="match status" value="1"/>
</dbReference>
<keyword evidence="3" id="KW-1185">Reference proteome</keyword>
<protein>
    <submittedName>
        <fullName evidence="2">Transposase IS4 family protein</fullName>
    </submittedName>
</protein>
<feature type="domain" description="Transposase IS4-like" evidence="1">
    <location>
        <begin position="118"/>
        <end position="277"/>
    </location>
</feature>